<feature type="compositionally biased region" description="Basic and acidic residues" evidence="5">
    <location>
        <begin position="241"/>
        <end position="253"/>
    </location>
</feature>
<feature type="transmembrane region" description="Helical" evidence="6">
    <location>
        <begin position="104"/>
        <end position="126"/>
    </location>
</feature>
<evidence type="ECO:0000313" key="7">
    <source>
        <dbReference type="EMBL" id="GJJ72961.1"/>
    </source>
</evidence>
<dbReference type="InterPro" id="IPR004776">
    <property type="entry name" value="Mem_transp_PIN-like"/>
</dbReference>
<feature type="transmembrane region" description="Helical" evidence="6">
    <location>
        <begin position="44"/>
        <end position="64"/>
    </location>
</feature>
<evidence type="ECO:0000256" key="3">
    <source>
        <dbReference type="ARBA" id="ARBA00022989"/>
    </source>
</evidence>
<name>A0A9P3HAD5_9FUNG</name>
<dbReference type="Pfam" id="PF03547">
    <property type="entry name" value="Mem_trans"/>
    <property type="match status" value="2"/>
</dbReference>
<feature type="transmembrane region" description="Helical" evidence="6">
    <location>
        <begin position="593"/>
        <end position="614"/>
    </location>
</feature>
<keyword evidence="3 6" id="KW-1133">Transmembrane helix</keyword>
<feature type="transmembrane region" description="Helical" evidence="6">
    <location>
        <begin position="146"/>
        <end position="167"/>
    </location>
</feature>
<feature type="region of interest" description="Disordered" evidence="5">
    <location>
        <begin position="241"/>
        <end position="326"/>
    </location>
</feature>
<dbReference type="GO" id="GO:0016020">
    <property type="term" value="C:membrane"/>
    <property type="evidence" value="ECO:0007669"/>
    <property type="project" value="UniProtKB-SubCell"/>
</dbReference>
<feature type="region of interest" description="Disordered" evidence="5">
    <location>
        <begin position="404"/>
        <end position="496"/>
    </location>
</feature>
<evidence type="ECO:0000256" key="4">
    <source>
        <dbReference type="ARBA" id="ARBA00023136"/>
    </source>
</evidence>
<gene>
    <name evidence="7" type="ORF">EMPS_05319</name>
</gene>
<feature type="transmembrane region" description="Helical" evidence="6">
    <location>
        <begin position="558"/>
        <end position="581"/>
    </location>
</feature>
<dbReference type="PANTHER" id="PTHR31794">
    <property type="entry name" value="AUXIN EFFLUX TRANSPORTER FAMILY PROTEIN (EUROFUNG)"/>
    <property type="match status" value="1"/>
</dbReference>
<feature type="transmembrane region" description="Helical" evidence="6">
    <location>
        <begin position="70"/>
        <end position="92"/>
    </location>
</feature>
<evidence type="ECO:0000256" key="2">
    <source>
        <dbReference type="ARBA" id="ARBA00022692"/>
    </source>
</evidence>
<reference evidence="7" key="2">
    <citation type="journal article" date="2022" name="Microbiol. Resour. Announc.">
        <title>Whole-Genome Sequence of Entomortierella parvispora E1425, a Mucoromycotan Fungus Associated with Burkholderiaceae-Related Endosymbiotic Bacteria.</title>
        <authorList>
            <person name="Herlambang A."/>
            <person name="Guo Y."/>
            <person name="Takashima Y."/>
            <person name="Narisawa K."/>
            <person name="Ohta H."/>
            <person name="Nishizawa T."/>
        </authorList>
    </citation>
    <scope>NUCLEOTIDE SEQUENCE</scope>
    <source>
        <strain evidence="7">E1425</strain>
    </source>
</reference>
<dbReference type="EMBL" id="BQFW01000007">
    <property type="protein sequence ID" value="GJJ72961.1"/>
    <property type="molecule type" value="Genomic_DNA"/>
</dbReference>
<comment type="caution">
    <text evidence="7">The sequence shown here is derived from an EMBL/GenBank/DDBJ whole genome shotgun (WGS) entry which is preliminary data.</text>
</comment>
<dbReference type="GO" id="GO:0005783">
    <property type="term" value="C:endoplasmic reticulum"/>
    <property type="evidence" value="ECO:0007669"/>
    <property type="project" value="TreeGrafter"/>
</dbReference>
<feature type="compositionally biased region" description="Acidic residues" evidence="5">
    <location>
        <begin position="254"/>
        <end position="265"/>
    </location>
</feature>
<feature type="compositionally biased region" description="Low complexity" evidence="5">
    <location>
        <begin position="483"/>
        <end position="496"/>
    </location>
</feature>
<comment type="subcellular location">
    <subcellularLocation>
        <location evidence="1">Membrane</location>
        <topology evidence="1">Multi-pass membrane protein</topology>
    </subcellularLocation>
</comment>
<protein>
    <submittedName>
        <fullName evidence="7">Auxin efflux carrier family protein</fullName>
    </submittedName>
</protein>
<evidence type="ECO:0000256" key="5">
    <source>
        <dbReference type="SAM" id="MobiDB-lite"/>
    </source>
</evidence>
<feature type="compositionally biased region" description="Polar residues" evidence="5">
    <location>
        <begin position="404"/>
        <end position="417"/>
    </location>
</feature>
<feature type="transmembrane region" description="Helical" evidence="6">
    <location>
        <begin position="343"/>
        <end position="362"/>
    </location>
</feature>
<feature type="compositionally biased region" description="Polar residues" evidence="5">
    <location>
        <begin position="289"/>
        <end position="301"/>
    </location>
</feature>
<feature type="transmembrane region" description="Helical" evidence="6">
    <location>
        <begin position="626"/>
        <end position="651"/>
    </location>
</feature>
<dbReference type="OrthoDB" id="191139at2759"/>
<keyword evidence="2 6" id="KW-0812">Transmembrane</keyword>
<evidence type="ECO:0000313" key="8">
    <source>
        <dbReference type="Proteomes" id="UP000827284"/>
    </source>
</evidence>
<evidence type="ECO:0000256" key="1">
    <source>
        <dbReference type="ARBA" id="ARBA00004141"/>
    </source>
</evidence>
<dbReference type="PANTHER" id="PTHR31794:SF2">
    <property type="entry name" value="AUXIN EFFLUX TRANSPORTER FAMILY PROTEIN (EUROFUNG)"/>
    <property type="match status" value="1"/>
</dbReference>
<feature type="transmembrane region" description="Helical" evidence="6">
    <location>
        <begin position="382"/>
        <end position="400"/>
    </location>
</feature>
<accession>A0A9P3HAD5</accession>
<keyword evidence="4 6" id="KW-0472">Membrane</keyword>
<dbReference type="Proteomes" id="UP000827284">
    <property type="component" value="Unassembled WGS sequence"/>
</dbReference>
<reference evidence="7" key="1">
    <citation type="submission" date="2021-11" db="EMBL/GenBank/DDBJ databases">
        <authorList>
            <person name="Herlambang A."/>
            <person name="Guo Y."/>
            <person name="Takashima Y."/>
            <person name="Nishizawa T."/>
        </authorList>
    </citation>
    <scope>NUCLEOTIDE SEQUENCE</scope>
    <source>
        <strain evidence="7">E1425</strain>
    </source>
</reference>
<keyword evidence="8" id="KW-1185">Reference proteome</keyword>
<feature type="compositionally biased region" description="Acidic residues" evidence="5">
    <location>
        <begin position="442"/>
        <end position="456"/>
    </location>
</feature>
<organism evidence="7 8">
    <name type="scientific">Entomortierella parvispora</name>
    <dbReference type="NCBI Taxonomy" id="205924"/>
    <lineage>
        <taxon>Eukaryota</taxon>
        <taxon>Fungi</taxon>
        <taxon>Fungi incertae sedis</taxon>
        <taxon>Mucoromycota</taxon>
        <taxon>Mortierellomycotina</taxon>
        <taxon>Mortierellomycetes</taxon>
        <taxon>Mortierellales</taxon>
        <taxon>Mortierellaceae</taxon>
        <taxon>Entomortierella</taxon>
    </lineage>
</organism>
<dbReference type="AlphaFoldDB" id="A0A9P3HAD5"/>
<feature type="transmembrane region" description="Helical" evidence="6">
    <location>
        <begin position="15"/>
        <end position="32"/>
    </location>
</feature>
<evidence type="ECO:0000256" key="6">
    <source>
        <dbReference type="SAM" id="Phobius"/>
    </source>
</evidence>
<dbReference type="GO" id="GO:0055085">
    <property type="term" value="P:transmembrane transport"/>
    <property type="evidence" value="ECO:0007669"/>
    <property type="project" value="InterPro"/>
</dbReference>
<proteinExistence type="predicted"/>
<sequence>MDWHVLLGAAAEAESQVITIVLAGVILSRTGYLSQSAQKAISQVNLYFMTPCLLFTKIASTINWDQFKAFWPIPVFFLFFTAVSWVVSRLGSRLLGFSNDEEKFVTASVLFSNTNSLPMALVQSLAMSAAGSHLLRDEHDTKELVAARGISYILFYAIFGNLVRWSYGFTLLVPKDRIELPEDDNCYSLHGQEDAYESPVEDTGPREGVLIDVDDNSSNTLFADSRGSTMSSASSARTLHHFDQGHESYRDSDSDLDDEITDDDDRCSFEHTAPYRSKAKGRGTGRATHLQSLSSPISSNHDYPMRSQHRSFMSSRRRPARPSLRQKAGTAIGRIRQVLTPPLLTALLALVIGLVPALHELFMSPDSKLYTFVVHPIETCGAAAIPMILLCLGAQVVNFASASSSSMEGAHPSSTRSARPGLGSRRRSSNNASIFPHGQMVDQDDTLLSSEEDEEHDLGWLRVQSPPRRKPGRDRRSGNQHALSLPPLSTSSSSSTLFQFNEHGRRGNEQSNELQVEDRANSLLTLLSSENGGSAIPATKDSSSLVSKGYKFKCLTPVGFTLIARLFLVPLICLPVILFYPGSLSPVLTMDPTFRLTLVLLVAAPTAINMIQLCQIKGFFEQPMAAVLFWSYCVFGIPFILGWSLVGLWAAQR</sequence>